<evidence type="ECO:0000259" key="18">
    <source>
        <dbReference type="PROSITE" id="PS50054"/>
    </source>
</evidence>
<comment type="catalytic activity">
    <reaction evidence="12">
        <text>a 1,2-diacyl-sn-glycero-3-phospho-(1'-sn-glycero-3'-phosphate) + H2O = a 1,2-diacyl-sn-glycero-3-phospho-(1'-sn-glycerol) + phosphate</text>
        <dbReference type="Rhea" id="RHEA:33751"/>
        <dbReference type="ChEBI" id="CHEBI:15377"/>
        <dbReference type="ChEBI" id="CHEBI:43474"/>
        <dbReference type="ChEBI" id="CHEBI:60110"/>
        <dbReference type="ChEBI" id="CHEBI:64716"/>
        <dbReference type="EC" id="3.1.3.27"/>
    </reaction>
    <physiologicalReaction direction="left-to-right" evidence="12">
        <dbReference type="Rhea" id="RHEA:33752"/>
    </physiologicalReaction>
</comment>
<feature type="domain" description="Tyrosine-protein phosphatase" evidence="18">
    <location>
        <begin position="35"/>
        <end position="186"/>
    </location>
</feature>
<organism evidence="20">
    <name type="scientific">Megafenestra aurita</name>
    <dbReference type="NCBI Taxonomy" id="2291010"/>
    <lineage>
        <taxon>Eukaryota</taxon>
        <taxon>Metazoa</taxon>
        <taxon>Ecdysozoa</taxon>
        <taxon>Arthropoda</taxon>
        <taxon>Crustacea</taxon>
        <taxon>Branchiopoda</taxon>
        <taxon>Diplostraca</taxon>
        <taxon>Cladocera</taxon>
        <taxon>Anomopoda</taxon>
        <taxon>Daphniidae</taxon>
        <taxon>Megafenestra</taxon>
    </lineage>
</organism>
<accession>A0A4Y7NK81</accession>
<dbReference type="EC" id="3.1.3.27" evidence="11"/>
<dbReference type="GO" id="GO:0008654">
    <property type="term" value="P:phospholipid biosynthetic process"/>
    <property type="evidence" value="ECO:0007669"/>
    <property type="project" value="UniProtKB-KW"/>
</dbReference>
<dbReference type="InterPro" id="IPR020422">
    <property type="entry name" value="TYR_PHOSPHATASE_DUAL_dom"/>
</dbReference>
<dbReference type="SMART" id="SM00195">
    <property type="entry name" value="DSPc"/>
    <property type="match status" value="1"/>
</dbReference>
<evidence type="ECO:0000256" key="15">
    <source>
        <dbReference type="ARBA" id="ARBA00052632"/>
    </source>
</evidence>
<evidence type="ECO:0000256" key="10">
    <source>
        <dbReference type="ARBA" id="ARBA00024192"/>
    </source>
</evidence>
<comment type="pathway">
    <text evidence="2">Lipid metabolism.</text>
</comment>
<evidence type="ECO:0000256" key="17">
    <source>
        <dbReference type="ARBA" id="ARBA00069309"/>
    </source>
</evidence>
<evidence type="ECO:0000256" key="7">
    <source>
        <dbReference type="ARBA" id="ARBA00023136"/>
    </source>
</evidence>
<evidence type="ECO:0000256" key="1">
    <source>
        <dbReference type="ARBA" id="ARBA00004370"/>
    </source>
</evidence>
<name>A0A4Y7NK81_9CRUS</name>
<evidence type="ECO:0000256" key="16">
    <source>
        <dbReference type="ARBA" id="ARBA00052780"/>
    </source>
</evidence>
<dbReference type="InterPro" id="IPR000340">
    <property type="entry name" value="Dual-sp_phosphatase_cat-dom"/>
</dbReference>
<evidence type="ECO:0000256" key="12">
    <source>
        <dbReference type="ARBA" id="ARBA00050944"/>
    </source>
</evidence>
<evidence type="ECO:0000256" key="3">
    <source>
        <dbReference type="ARBA" id="ARBA00022516"/>
    </source>
</evidence>
<comment type="catalytic activity">
    <reaction evidence="16">
        <text>1,2-dioctanoyl-sn-glycero-3-phospho-(1D-myo-inositol-5-phosphate) + H2O = 1,2-dioctanoyl-sn-glycero-3-phospho-(1D-myo-inositol) + phosphate</text>
        <dbReference type="Rhea" id="RHEA:42308"/>
        <dbReference type="ChEBI" id="CHEBI:15377"/>
        <dbReference type="ChEBI" id="CHEBI:43474"/>
        <dbReference type="ChEBI" id="CHEBI:65221"/>
        <dbReference type="ChEBI" id="CHEBI:78911"/>
    </reaction>
    <physiologicalReaction direction="left-to-right" evidence="16">
        <dbReference type="Rhea" id="RHEA:42309"/>
    </physiologicalReaction>
</comment>
<comment type="catalytic activity">
    <reaction evidence="13">
        <text>a 1-acyl-2-hexanoyl-sn-glycero-3-phospho-(1D-myo-inositol-5-phosphate) + H2O = a 1-acyl-2-hexanoyl-sn-glycero-3-phospho-(1D-myo-inositol) + phosphate</text>
        <dbReference type="Rhea" id="RHEA:42320"/>
        <dbReference type="ChEBI" id="CHEBI:15377"/>
        <dbReference type="ChEBI" id="CHEBI:43474"/>
        <dbReference type="ChEBI" id="CHEBI:78930"/>
        <dbReference type="ChEBI" id="CHEBI:78931"/>
    </reaction>
    <physiologicalReaction direction="left-to-right" evidence="13">
        <dbReference type="Rhea" id="RHEA:42321"/>
    </physiologicalReaction>
</comment>
<evidence type="ECO:0000256" key="5">
    <source>
        <dbReference type="ARBA" id="ARBA00022912"/>
    </source>
</evidence>
<dbReference type="FunFam" id="3.90.190.10:FF:000060">
    <property type="entry name" value="Phosphatidylglycerophosphatase and protein-tyrosine phosphatase 1"/>
    <property type="match status" value="1"/>
</dbReference>
<keyword evidence="7" id="KW-0472">Membrane</keyword>
<dbReference type="GO" id="GO:0004439">
    <property type="term" value="F:phosphatidylinositol-4,5-bisphosphate 5-phosphatase activity"/>
    <property type="evidence" value="ECO:0007669"/>
    <property type="project" value="TreeGrafter"/>
</dbReference>
<dbReference type="PANTHER" id="PTHR46712">
    <property type="entry name" value="PHOSPHATIDYLGLYCEROPHOSPHATASE AND PROTEIN-TYROSINE PHOSPHATASE 1"/>
    <property type="match status" value="1"/>
</dbReference>
<evidence type="ECO:0000256" key="6">
    <source>
        <dbReference type="ARBA" id="ARBA00023098"/>
    </source>
</evidence>
<sequence length="191" mass="21761">MEEAAGVMSSIVARALFFPSLAYNVVMEKVSGRQWYNYVDNNVILGALPLRHKIQELVDQKKINAIVSLNEDYEVKYLTNQPEEWDQLGVENIRFSVVDMFEAPPQSMLIEGVDFINKNVDKGGVVYVHCKAGRSRSATLVCCYLMKRNSWTPEQAISHLKSVRPHILLSSNKLEALQMFYTNEILCDQKS</sequence>
<dbReference type="InterPro" id="IPR016130">
    <property type="entry name" value="Tyr_Pase_AS"/>
</dbReference>
<reference evidence="20" key="1">
    <citation type="submission" date="2018-08" db="EMBL/GenBank/DDBJ databases">
        <authorList>
            <person name="Cornetti L."/>
        </authorList>
    </citation>
    <scope>NUCLEOTIDE SEQUENCE</scope>
    <source>
        <strain evidence="20">CH-H-2</strain>
    </source>
</reference>
<evidence type="ECO:0000256" key="13">
    <source>
        <dbReference type="ARBA" id="ARBA00051818"/>
    </source>
</evidence>
<comment type="pathway">
    <text evidence="10">Phospholipid metabolism; phosphatidylglycerol biosynthesis; phosphatidylglycerol from CDP-diacylglycerol: step 2/2.</text>
</comment>
<evidence type="ECO:0000313" key="20">
    <source>
        <dbReference type="EMBL" id="SVE92735.1"/>
    </source>
</evidence>
<proteinExistence type="evidence at transcript level"/>
<dbReference type="PANTHER" id="PTHR46712:SF1">
    <property type="entry name" value="PHOSPHATIDYLGLYCEROPHOSPHATASE AND PROTEIN-TYROSINE PHOSPHATASE 1"/>
    <property type="match status" value="1"/>
</dbReference>
<evidence type="ECO:0000256" key="2">
    <source>
        <dbReference type="ARBA" id="ARBA00005189"/>
    </source>
</evidence>
<dbReference type="GO" id="GO:0005737">
    <property type="term" value="C:cytoplasm"/>
    <property type="evidence" value="ECO:0007669"/>
    <property type="project" value="UniProtKB-ARBA"/>
</dbReference>
<dbReference type="Gene3D" id="3.90.190.10">
    <property type="entry name" value="Protein tyrosine phosphatase superfamily"/>
    <property type="match status" value="1"/>
</dbReference>
<keyword evidence="6" id="KW-0443">Lipid metabolism</keyword>
<protein>
    <recommendedName>
        <fullName evidence="17">Phosphatidylglycerophosphatase and protein-tyrosine phosphatase 1</fullName>
        <ecNumber evidence="11">3.1.3.27</ecNumber>
    </recommendedName>
</protein>
<dbReference type="PROSITE" id="PS00383">
    <property type="entry name" value="TYR_PHOSPHATASE_1"/>
    <property type="match status" value="1"/>
</dbReference>
<dbReference type="InterPro" id="IPR042165">
    <property type="entry name" value="PTPMT1"/>
</dbReference>
<dbReference type="GO" id="GO:0008962">
    <property type="term" value="F:phosphatidylglycerophosphatase activity"/>
    <property type="evidence" value="ECO:0007669"/>
    <property type="project" value="UniProtKB-EC"/>
</dbReference>
<dbReference type="AlphaFoldDB" id="A0A4Y7NK81"/>
<comment type="subcellular location">
    <subcellularLocation>
        <location evidence="1">Membrane</location>
    </subcellularLocation>
</comment>
<dbReference type="SUPFAM" id="SSF52799">
    <property type="entry name" value="(Phosphotyrosine protein) phosphatases II"/>
    <property type="match status" value="1"/>
</dbReference>
<dbReference type="InterPro" id="IPR044596">
    <property type="entry name" value="PTPMT1-like"/>
</dbReference>
<comment type="catalytic activity">
    <reaction evidence="14">
        <text>1,2-dibutyryl-sn-glycero-3-phospho-(1D-myo-inositol-5-phosphate) + H2O = 1,2-dibutyryl-sn-glycero-3-phospho-(1D-myo-inositol) + phosphate</text>
        <dbReference type="Rhea" id="RHEA:42584"/>
        <dbReference type="ChEBI" id="CHEBI:15377"/>
        <dbReference type="ChEBI" id="CHEBI:43474"/>
        <dbReference type="ChEBI" id="CHEBI:82605"/>
        <dbReference type="ChEBI" id="CHEBI:82606"/>
    </reaction>
    <physiologicalReaction direction="left-to-right" evidence="14">
        <dbReference type="Rhea" id="RHEA:42585"/>
    </physiologicalReaction>
</comment>
<evidence type="ECO:0000256" key="4">
    <source>
        <dbReference type="ARBA" id="ARBA00022801"/>
    </source>
</evidence>
<gene>
    <name evidence="20" type="primary">EOG090X0GSS</name>
</gene>
<keyword evidence="5" id="KW-0904">Protein phosphatase</keyword>
<keyword evidence="4" id="KW-0378">Hydrolase</keyword>
<dbReference type="GO" id="GO:0004721">
    <property type="term" value="F:phosphoprotein phosphatase activity"/>
    <property type="evidence" value="ECO:0007669"/>
    <property type="project" value="UniProtKB-KW"/>
</dbReference>
<evidence type="ECO:0000256" key="11">
    <source>
        <dbReference type="ARBA" id="ARBA00024224"/>
    </source>
</evidence>
<dbReference type="InterPro" id="IPR029021">
    <property type="entry name" value="Prot-tyrosine_phosphatase-like"/>
</dbReference>
<dbReference type="GO" id="GO:0016020">
    <property type="term" value="C:membrane"/>
    <property type="evidence" value="ECO:0007669"/>
    <property type="project" value="UniProtKB-SubCell"/>
</dbReference>
<evidence type="ECO:0000256" key="14">
    <source>
        <dbReference type="ARBA" id="ARBA00052505"/>
    </source>
</evidence>
<dbReference type="Pfam" id="PF00782">
    <property type="entry name" value="DSPc"/>
    <property type="match status" value="1"/>
</dbReference>
<comment type="catalytic activity">
    <reaction evidence="15">
        <text>1,2-di-(9Z-octadecenoyl)-sn-glycero-3-phospho-(1'-sn-glycerol-3'-phosphate) + H2O = 1,2-di-(9Z-octadecenoyl)-sn-glycero-3-phospho-(1'-sn-glycerol) + phosphate</text>
        <dbReference type="Rhea" id="RHEA:42304"/>
        <dbReference type="ChEBI" id="CHEBI:15377"/>
        <dbReference type="ChEBI" id="CHEBI:43474"/>
        <dbReference type="ChEBI" id="CHEBI:75163"/>
        <dbReference type="ChEBI" id="CHEBI:78907"/>
    </reaction>
    <physiologicalReaction direction="left-to-right" evidence="15">
        <dbReference type="Rhea" id="RHEA:42305"/>
    </physiologicalReaction>
</comment>
<keyword evidence="8" id="KW-0594">Phospholipid biosynthesis</keyword>
<dbReference type="PROSITE" id="PS50056">
    <property type="entry name" value="TYR_PHOSPHATASE_2"/>
    <property type="match status" value="1"/>
</dbReference>
<evidence type="ECO:0000259" key="19">
    <source>
        <dbReference type="PROSITE" id="PS50056"/>
    </source>
</evidence>
<keyword evidence="3" id="KW-0444">Lipid biosynthesis</keyword>
<dbReference type="InterPro" id="IPR000387">
    <property type="entry name" value="Tyr_Pase_dom"/>
</dbReference>
<feature type="domain" description="Tyrosine specific protein phosphatases" evidence="19">
    <location>
        <begin position="107"/>
        <end position="175"/>
    </location>
</feature>
<evidence type="ECO:0000256" key="9">
    <source>
        <dbReference type="ARBA" id="ARBA00023264"/>
    </source>
</evidence>
<dbReference type="CDD" id="cd14524">
    <property type="entry name" value="PTPMT1"/>
    <property type="match status" value="1"/>
</dbReference>
<dbReference type="PROSITE" id="PS50054">
    <property type="entry name" value="TYR_PHOSPHATASE_DUAL"/>
    <property type="match status" value="1"/>
</dbReference>
<dbReference type="EMBL" id="LR023116">
    <property type="protein sequence ID" value="SVE92735.1"/>
    <property type="molecule type" value="mRNA"/>
</dbReference>
<keyword evidence="9" id="KW-1208">Phospholipid metabolism</keyword>
<evidence type="ECO:0000256" key="8">
    <source>
        <dbReference type="ARBA" id="ARBA00023209"/>
    </source>
</evidence>